<dbReference type="FunFam" id="2.60.120.290:FF:000013">
    <property type="entry name" value="Membrane frizzled-related protein"/>
    <property type="match status" value="3"/>
</dbReference>
<feature type="domain" description="CUB" evidence="6">
    <location>
        <begin position="2184"/>
        <end position="2297"/>
    </location>
</feature>
<feature type="disulfide bond" evidence="5">
    <location>
        <begin position="138"/>
        <end position="165"/>
    </location>
</feature>
<organism evidence="7">
    <name type="scientific">Medioppia subpectinata</name>
    <dbReference type="NCBI Taxonomy" id="1979941"/>
    <lineage>
        <taxon>Eukaryota</taxon>
        <taxon>Metazoa</taxon>
        <taxon>Ecdysozoa</taxon>
        <taxon>Arthropoda</taxon>
        <taxon>Chelicerata</taxon>
        <taxon>Arachnida</taxon>
        <taxon>Acari</taxon>
        <taxon>Acariformes</taxon>
        <taxon>Sarcoptiformes</taxon>
        <taxon>Oribatida</taxon>
        <taxon>Brachypylina</taxon>
        <taxon>Oppioidea</taxon>
        <taxon>Oppiidae</taxon>
        <taxon>Medioppia</taxon>
    </lineage>
</organism>
<feature type="domain" description="CUB" evidence="6">
    <location>
        <begin position="491"/>
        <end position="602"/>
    </location>
</feature>
<name>A0A7R9Q095_9ACAR</name>
<feature type="domain" description="CUB" evidence="6">
    <location>
        <begin position="1216"/>
        <end position="1345"/>
    </location>
</feature>
<feature type="domain" description="CUB" evidence="6">
    <location>
        <begin position="865"/>
        <end position="982"/>
    </location>
</feature>
<feature type="domain" description="CUB" evidence="6">
    <location>
        <begin position="731"/>
        <end position="861"/>
    </location>
</feature>
<feature type="disulfide bond" evidence="5">
    <location>
        <begin position="1216"/>
        <end position="1243"/>
    </location>
</feature>
<reference evidence="7" key="1">
    <citation type="submission" date="2020-11" db="EMBL/GenBank/DDBJ databases">
        <authorList>
            <person name="Tran Van P."/>
        </authorList>
    </citation>
    <scope>NUCLEOTIDE SEQUENCE</scope>
</reference>
<feature type="disulfide bond" evidence="5">
    <location>
        <begin position="256"/>
        <end position="283"/>
    </location>
</feature>
<keyword evidence="2" id="KW-0677">Repeat</keyword>
<feature type="domain" description="CUB" evidence="6">
    <location>
        <begin position="1696"/>
        <end position="1813"/>
    </location>
</feature>
<feature type="domain" description="CUB" evidence="6">
    <location>
        <begin position="372"/>
        <end position="487"/>
    </location>
</feature>
<dbReference type="PANTHER" id="PTHR24251:SF30">
    <property type="entry name" value="MEMBRANE FRIZZLED-RELATED PROTEIN"/>
    <property type="match status" value="1"/>
</dbReference>
<feature type="domain" description="CUB" evidence="6">
    <location>
        <begin position="1347"/>
        <end position="1458"/>
    </location>
</feature>
<feature type="domain" description="CUB" evidence="6">
    <location>
        <begin position="984"/>
        <end position="1094"/>
    </location>
</feature>
<evidence type="ECO:0000256" key="4">
    <source>
        <dbReference type="ARBA" id="ARBA00023180"/>
    </source>
</evidence>
<keyword evidence="8" id="KW-1185">Reference proteome</keyword>
<proteinExistence type="predicted"/>
<feature type="domain" description="CUB" evidence="6">
    <location>
        <begin position="1464"/>
        <end position="1581"/>
    </location>
</feature>
<dbReference type="Proteomes" id="UP000759131">
    <property type="component" value="Unassembled WGS sequence"/>
</dbReference>
<keyword evidence="3 5" id="KW-1015">Disulfide bond</keyword>
<dbReference type="EMBL" id="CAJPIZ010004219">
    <property type="protein sequence ID" value="CAG2107294.1"/>
    <property type="molecule type" value="Genomic_DNA"/>
</dbReference>
<gene>
    <name evidence="7" type="ORF">OSB1V03_LOCUS7296</name>
</gene>
<feature type="domain" description="CUB" evidence="6">
    <location>
        <begin position="2064"/>
        <end position="2178"/>
    </location>
</feature>
<dbReference type="OrthoDB" id="6512949at2759"/>
<accession>A0A7R9Q095</accession>
<dbReference type="InterPro" id="IPR035914">
    <property type="entry name" value="Sperma_CUB_dom_sf"/>
</dbReference>
<feature type="domain" description="CUB" evidence="6">
    <location>
        <begin position="1820"/>
        <end position="1939"/>
    </location>
</feature>
<feature type="domain" description="CUB" evidence="6">
    <location>
        <begin position="138"/>
        <end position="252"/>
    </location>
</feature>
<dbReference type="FunFam" id="2.60.120.290:FF:000003">
    <property type="entry name" value="Neuropilin"/>
    <property type="match status" value="2"/>
</dbReference>
<evidence type="ECO:0000256" key="1">
    <source>
        <dbReference type="ARBA" id="ARBA00022729"/>
    </source>
</evidence>
<dbReference type="Pfam" id="PF00431">
    <property type="entry name" value="CUB"/>
    <property type="match status" value="19"/>
</dbReference>
<feature type="domain" description="CUB" evidence="6">
    <location>
        <begin position="256"/>
        <end position="371"/>
    </location>
</feature>
<keyword evidence="4" id="KW-0325">Glycoprotein</keyword>
<feature type="domain" description="CUB" evidence="6">
    <location>
        <begin position="20"/>
        <end position="136"/>
    </location>
</feature>
<dbReference type="SMART" id="SM00042">
    <property type="entry name" value="CUB"/>
    <property type="match status" value="19"/>
</dbReference>
<evidence type="ECO:0000259" key="6">
    <source>
        <dbReference type="PROSITE" id="PS01180"/>
    </source>
</evidence>
<evidence type="ECO:0000256" key="5">
    <source>
        <dbReference type="PROSITE-ProRule" id="PRU00059"/>
    </source>
</evidence>
<dbReference type="CDD" id="cd00041">
    <property type="entry name" value="CUB"/>
    <property type="match status" value="18"/>
</dbReference>
<evidence type="ECO:0000313" key="8">
    <source>
        <dbReference type="Proteomes" id="UP000759131"/>
    </source>
</evidence>
<feature type="domain" description="CUB" evidence="6">
    <location>
        <begin position="1095"/>
        <end position="1211"/>
    </location>
</feature>
<evidence type="ECO:0000256" key="3">
    <source>
        <dbReference type="ARBA" id="ARBA00023157"/>
    </source>
</evidence>
<dbReference type="Gene3D" id="2.60.120.290">
    <property type="entry name" value="Spermadhesin, CUB domain"/>
    <property type="match status" value="19"/>
</dbReference>
<protein>
    <recommendedName>
        <fullName evidence="6">CUB domain-containing protein</fullName>
    </recommendedName>
</protein>
<comment type="caution">
    <text evidence="5">Lacks conserved residue(s) required for the propagation of feature annotation.</text>
</comment>
<feature type="domain" description="CUB" evidence="6">
    <location>
        <begin position="1943"/>
        <end position="2062"/>
    </location>
</feature>
<dbReference type="EMBL" id="OC858794">
    <property type="protein sequence ID" value="CAD7626864.1"/>
    <property type="molecule type" value="Genomic_DNA"/>
</dbReference>
<feature type="non-terminal residue" evidence="7">
    <location>
        <position position="2335"/>
    </location>
</feature>
<feature type="domain" description="CUB" evidence="6">
    <location>
        <begin position="603"/>
        <end position="716"/>
    </location>
</feature>
<dbReference type="PROSITE" id="PS01180">
    <property type="entry name" value="CUB"/>
    <property type="match status" value="19"/>
</dbReference>
<dbReference type="SUPFAM" id="SSF49854">
    <property type="entry name" value="Spermadhesin, CUB domain"/>
    <property type="match status" value="19"/>
</dbReference>
<keyword evidence="1" id="KW-0732">Signal</keyword>
<evidence type="ECO:0000313" key="7">
    <source>
        <dbReference type="EMBL" id="CAD7626864.1"/>
    </source>
</evidence>
<sequence>FKTDTSETGRGFRVSYRINCTNTVYGYRGVIESPNYPELYNHNANCSWRVRAPRGNNITIAFSRLLIEPDLNCQFDYVKVSNYNPVINNLTQIAKYCGTSNQLPPPFNTTSSDAIVNFVSDGSVAHIGFRLEWVSVGCGGDFINKQTGQITSPNYPYGYPHDTECLWHIRAPFGFAIELTIQVFDLESGNGCTFDYMNVYGGPDQTSPLLLNQCHRIQDQKVVTSMGRSMTIKFKSDSSVTGRGFTAMFRVKSGSCSGRYTTETATITSPNFPNAPFDALDDCEFVVEVNGLHDIELTVEDLDIPSDVNCTQSYLAIYDGLSTEDPTIARICGTGVPATNIYRSTGNKVYIRMKANGQRTGKGFKLSYKTKCGGRKVLNSNEMGELTSPNYPLHSVVNIACHWILIASKPEEHITLTFTRIDIRESQNCNDYVEVRDGDSGAGMDLAASPLIGKYCGDRIPAPITSQGNALYITNSFGIFRATYATSTSFCGGDITSQEGIFQSPDYPNSYPLESECIWIIRAAPGNRVTFNFISFNLEESEYCNTDYVELREQESSGPLLGRYCGRQVPALNFTSTHILWVKFRSDQSGTAPGFQASYALDHGIDLTGNSGQIASPGYPHDIRPQDSVFSWTITVPQYKYISITFTELALQTTYTECSSYVSLLDGIGESAPELGRYCGYNIPDAVSSNGNAMTVNFVMTTGMPGKFFLLWNAVNETVALSLRKPVVTPVGNTSFDIILNKNSTYRLTSPGYPNVHGSSGYISTDDVTNEIKCEWIIKARHDRTIQLTFESLNIADNGNCQYSYILLKNGGRKRSPPLGGGRYCGQTIPTIPESSSDMIRVEFYARRDLHADFRLRYNEVSVGCGDHIELTASNSSVNISSPNYPQQPPHRVECDWVIMSPVNTNIRFDFVFQQMPMRCNKTTEFVEIRDGGTGVSTLIDKYCVPPTLSNTIRSSGNYIFVRFVTSNAENLANFKANVRISDCGGTYLAAYSLSQLSLPNYPNNYTDNMQCNYYLRSYYASSYHEINITAMDIVANSDCSIGDYVEFREEGPTGELIGRYCGSNEENTTISLKSKKNIVYISFKSDISRTGRGCGNTIENAANKGVLTSPNYPNSVSEYSYCVWYVFAPPGRSLKLTFLDYNLKVNPRNTSICLDTIKIYRGSYYSSQALLPCGAVIPEPIQTQSHVLCILFYSSGLAAGEGFRVEYSADEEEFCGGVLSGTAGSISSYRFGETNFTDQIDCVWDINVPSNSPNYTVAFRFDVFEIPASAYCVNSSLRFEHYNIRYRYYYHYYNKYCGNNTQNGKKFEFFAPNRAETNLGYPKLFLTTNYTNGYRGISGKYFIQECGGFFRNPDGEYVSPNYPDSYPIDSYCVWEFVVDWGQQLIITFTDFNLGTDCELDYVQIQQGFWSDSPTTDKYCGSTAAQEIHSSVGKIKVMFKGTATNRPSTGYRFKMYVRKEEHGCGGLLMNPMGNIHSLKYPTRYDHNVECVWNLQMHVSYHINFTFVDRFDIEKTDNCDKDYILFEEQLDAEDDTNWSQIGKYCGTDRPQPFKSRTNKVRVTFHTNDNINGDGFKLMYQIACGEVFTASTGVFTSPNYPNDYNNMIRCEYLILRTPKDYIRLEFDDDFDVETGHMCRWDAVDIYLGNNTGATHMGTYCGVEKPPIITSNAALLVTFRSDSSYVRKGFKASFSVTSCGGNYTDDTGFIYNPPVRRYNYMNCVWYITVAENRVIELVFNRINMLNNYNCYYNGLEIRDGVNSTAPLIGRYCQTIRDTGAIVKSSGNQLRITYRTDGYYYHDNIEDLGFRLAYRTTLGEDQGCGGVFHNISMGSIESPDIDNDGKYELDVNCWYHFILPEDKVVKITFSKLDIEESPTNGTKCAFDFVEVRDGLSHTSALVDRFCGTTIPSPIIGSTNKMAVQFFSDGKEAKTGFKAQFEAIDKLCGGFINVTNVTQTLSSLNYPTGYPTGLRCKWHFTFERNYYSYWSTTIRIKFTDLDINCNNNDYIEFSADTYTSHRIEPYRMCGTRAPPAIVAKRGLWMTFVTNTVPAVNHKGFSLNYTFAACNQTYNEDSGLIINTRYPDYSYVYSYTRLCQMNITAKVGHTIALYFNDFRIYRSTNRIGCYYGNMTIKDGLADTSPELKVLCGDTLPDPIFSSGNQLSIKLLGYSAKFFITYTTTAAGRGCGGNLTSFNGTFTSPLYPSAYNVSGVCKWFVHSFGLHSLTLRFTSLSLSSTIGCQTNYIEVYEGKEDLPTNRIIRICGDDNPAPIQSQGNLLLVKLVTNANNTSPGFRAQYSFNSQEMNATKQIMTSNLRPHITSDGSVYFPTDGILFRHNN</sequence>
<dbReference type="FunFam" id="2.60.120.290:FF:000005">
    <property type="entry name" value="Procollagen C-endopeptidase enhancer 1"/>
    <property type="match status" value="3"/>
</dbReference>
<dbReference type="PANTHER" id="PTHR24251">
    <property type="entry name" value="OVOCHYMASE-RELATED"/>
    <property type="match status" value="1"/>
</dbReference>
<evidence type="ECO:0000256" key="2">
    <source>
        <dbReference type="ARBA" id="ARBA00022737"/>
    </source>
</evidence>
<dbReference type="InterPro" id="IPR000859">
    <property type="entry name" value="CUB_dom"/>
</dbReference>
<feature type="domain" description="CUB" evidence="6">
    <location>
        <begin position="1582"/>
        <end position="1694"/>
    </location>
</feature>